<keyword evidence="4" id="KW-0732">Signal</keyword>
<dbReference type="InterPro" id="IPR000617">
    <property type="entry name" value="Napin/2SS/CON"/>
</dbReference>
<dbReference type="EMBL" id="PNBA02000001">
    <property type="protein sequence ID" value="KAG6437243.1"/>
    <property type="molecule type" value="Genomic_DNA"/>
</dbReference>
<accession>A0A8X8YQM7</accession>
<comment type="caution">
    <text evidence="6">The sequence shown here is derived from an EMBL/GenBank/DDBJ whole genome shotgun (WGS) entry which is preliminary data.</text>
</comment>
<evidence type="ECO:0000313" key="7">
    <source>
        <dbReference type="Proteomes" id="UP000298416"/>
    </source>
</evidence>
<dbReference type="GO" id="GO:0045735">
    <property type="term" value="F:nutrient reservoir activity"/>
    <property type="evidence" value="ECO:0007669"/>
    <property type="project" value="UniProtKB-KW"/>
</dbReference>
<dbReference type="SMART" id="SM00499">
    <property type="entry name" value="AAI"/>
    <property type="match status" value="1"/>
</dbReference>
<reference evidence="6" key="1">
    <citation type="submission" date="2018-01" db="EMBL/GenBank/DDBJ databases">
        <authorList>
            <person name="Mao J.F."/>
        </authorList>
    </citation>
    <scope>NUCLEOTIDE SEQUENCE</scope>
    <source>
        <strain evidence="6">Huo1</strain>
        <tissue evidence="6">Leaf</tissue>
    </source>
</reference>
<proteinExistence type="inferred from homology"/>
<feature type="chain" id="PRO_5036473518" description="Bifunctional inhibitor/plant lipid transfer protein/seed storage helical domain-containing protein" evidence="4">
    <location>
        <begin position="22"/>
        <end position="148"/>
    </location>
</feature>
<dbReference type="SUPFAM" id="SSF47699">
    <property type="entry name" value="Bifunctional inhibitor/lipid-transfer protein/seed storage 2S albumin"/>
    <property type="match status" value="1"/>
</dbReference>
<evidence type="ECO:0000256" key="2">
    <source>
        <dbReference type="ARBA" id="ARBA00022761"/>
    </source>
</evidence>
<dbReference type="PANTHER" id="PTHR35496:SF4">
    <property type="entry name" value="2S SULFUR-RICH SEED STORAGE PROTEIN 2-LIKE"/>
    <property type="match status" value="1"/>
</dbReference>
<dbReference type="Pfam" id="PF00234">
    <property type="entry name" value="Tryp_alpha_amyl"/>
    <property type="match status" value="1"/>
</dbReference>
<evidence type="ECO:0000313" key="6">
    <source>
        <dbReference type="EMBL" id="KAG6437243.1"/>
    </source>
</evidence>
<reference evidence="6" key="2">
    <citation type="submission" date="2020-08" db="EMBL/GenBank/DDBJ databases">
        <title>Plant Genome Project.</title>
        <authorList>
            <person name="Zhang R.-G."/>
        </authorList>
    </citation>
    <scope>NUCLEOTIDE SEQUENCE</scope>
    <source>
        <strain evidence="6">Huo1</strain>
        <tissue evidence="6">Leaf</tissue>
    </source>
</reference>
<feature type="signal peptide" evidence="4">
    <location>
        <begin position="1"/>
        <end position="21"/>
    </location>
</feature>
<keyword evidence="7" id="KW-1185">Reference proteome</keyword>
<feature type="domain" description="Bifunctional inhibitor/plant lipid transfer protein/seed storage helical" evidence="5">
    <location>
        <begin position="51"/>
        <end position="141"/>
    </location>
</feature>
<organism evidence="6">
    <name type="scientific">Salvia splendens</name>
    <name type="common">Scarlet sage</name>
    <dbReference type="NCBI Taxonomy" id="180675"/>
    <lineage>
        <taxon>Eukaryota</taxon>
        <taxon>Viridiplantae</taxon>
        <taxon>Streptophyta</taxon>
        <taxon>Embryophyta</taxon>
        <taxon>Tracheophyta</taxon>
        <taxon>Spermatophyta</taxon>
        <taxon>Magnoliopsida</taxon>
        <taxon>eudicotyledons</taxon>
        <taxon>Gunneridae</taxon>
        <taxon>Pentapetalae</taxon>
        <taxon>asterids</taxon>
        <taxon>lamiids</taxon>
        <taxon>Lamiales</taxon>
        <taxon>Lamiaceae</taxon>
        <taxon>Nepetoideae</taxon>
        <taxon>Mentheae</taxon>
        <taxon>Salviinae</taxon>
        <taxon>Salvia</taxon>
        <taxon>Salvia subgen. Calosphace</taxon>
        <taxon>core Calosphace</taxon>
    </lineage>
</organism>
<evidence type="ECO:0000256" key="1">
    <source>
        <dbReference type="ARBA" id="ARBA00008262"/>
    </source>
</evidence>
<comment type="similarity">
    <text evidence="1">Belongs to the 2S seed storage albumins family.</text>
</comment>
<dbReference type="InterPro" id="IPR036312">
    <property type="entry name" value="Bifun_inhib/LTP/seed_sf"/>
</dbReference>
<name>A0A8X8YQM7_SALSN</name>
<dbReference type="PANTHER" id="PTHR35496">
    <property type="entry name" value="2S SEED STORAGE PROTEIN 1-RELATED"/>
    <property type="match status" value="1"/>
</dbReference>
<keyword evidence="2" id="KW-0758">Storage protein</keyword>
<dbReference type="AlphaFoldDB" id="A0A8X8YQM7"/>
<evidence type="ECO:0000259" key="5">
    <source>
        <dbReference type="SMART" id="SM00499"/>
    </source>
</evidence>
<dbReference type="Proteomes" id="UP000298416">
    <property type="component" value="Unassembled WGS sequence"/>
</dbReference>
<keyword evidence="3" id="KW-0708">Seed storage protein</keyword>
<dbReference type="InterPro" id="IPR016140">
    <property type="entry name" value="Bifunc_inhib/LTP/seed_store"/>
</dbReference>
<protein>
    <recommendedName>
        <fullName evidence="5">Bifunctional inhibitor/plant lipid transfer protein/seed storage helical domain-containing protein</fullName>
    </recommendedName>
</protein>
<evidence type="ECO:0000256" key="3">
    <source>
        <dbReference type="ARBA" id="ARBA00023129"/>
    </source>
</evidence>
<evidence type="ECO:0000256" key="4">
    <source>
        <dbReference type="SAM" id="SignalP"/>
    </source>
</evidence>
<gene>
    <name evidence="6" type="ORF">SASPL_102155</name>
</gene>
<dbReference type="Gene3D" id="1.10.110.10">
    <property type="entry name" value="Plant lipid-transfer and hydrophobic proteins"/>
    <property type="match status" value="1"/>
</dbReference>
<sequence length="148" mass="16944">MATKAALAAALLMALVALATATTFTTSFAEEASENYQQCRQQVQGRRFNSCQRFLQQRSTPYSNEDEDEEVLDSYQPSSSLQACCRELKQMDRQQCGCEAIRQAVKQAQQSTRRYQTGQSEQVYQQARALPRRCGLREQQCHFRLLFV</sequence>